<feature type="compositionally biased region" description="Polar residues" evidence="1">
    <location>
        <begin position="145"/>
        <end position="154"/>
    </location>
</feature>
<evidence type="ECO:0000256" key="1">
    <source>
        <dbReference type="SAM" id="MobiDB-lite"/>
    </source>
</evidence>
<dbReference type="AlphaFoldDB" id="A0A4Z2E991"/>
<proteinExistence type="predicted"/>
<reference evidence="2 3" key="1">
    <citation type="submission" date="2019-03" db="EMBL/GenBank/DDBJ databases">
        <title>First draft genome of Liparis tanakae, snailfish: a comprehensive survey of snailfish specific genes.</title>
        <authorList>
            <person name="Kim W."/>
            <person name="Song I."/>
            <person name="Jeong J.-H."/>
            <person name="Kim D."/>
            <person name="Kim S."/>
            <person name="Ryu S."/>
            <person name="Song J.Y."/>
            <person name="Lee S.K."/>
        </authorList>
    </citation>
    <scope>NUCLEOTIDE SEQUENCE [LARGE SCALE GENOMIC DNA]</scope>
    <source>
        <tissue evidence="2">Muscle</tissue>
    </source>
</reference>
<feature type="compositionally biased region" description="Basic residues" evidence="1">
    <location>
        <begin position="1"/>
        <end position="10"/>
    </location>
</feature>
<accession>A0A4Z2E991</accession>
<evidence type="ECO:0000313" key="2">
    <source>
        <dbReference type="EMBL" id="TNN25094.1"/>
    </source>
</evidence>
<gene>
    <name evidence="2" type="ORF">EYF80_064778</name>
</gene>
<sequence>MRGRHIHRPRGICAPRPSPRTPRSGVASADPIIVPTVTRRCETMKLYQHAAPQLRHFLFDHFLFDHFLFDHFLFDHFLCRPVQLMVLMERRRCTDATRLPDSDRNKIVWIHNNKEPAEINNNNNNNSVVKPCPPRRLSHHEEPSAVTQTSSSGMGTLISPGDPSGGFPRRR</sequence>
<protein>
    <submittedName>
        <fullName evidence="2">Uncharacterized protein</fullName>
    </submittedName>
</protein>
<feature type="region of interest" description="Disordered" evidence="1">
    <location>
        <begin position="116"/>
        <end position="171"/>
    </location>
</feature>
<evidence type="ECO:0000313" key="3">
    <source>
        <dbReference type="Proteomes" id="UP000314294"/>
    </source>
</evidence>
<keyword evidence="3" id="KW-1185">Reference proteome</keyword>
<dbReference type="EMBL" id="SRLO01013441">
    <property type="protein sequence ID" value="TNN25094.1"/>
    <property type="molecule type" value="Genomic_DNA"/>
</dbReference>
<dbReference type="Proteomes" id="UP000314294">
    <property type="component" value="Unassembled WGS sequence"/>
</dbReference>
<organism evidence="2 3">
    <name type="scientific">Liparis tanakae</name>
    <name type="common">Tanaka's snailfish</name>
    <dbReference type="NCBI Taxonomy" id="230148"/>
    <lineage>
        <taxon>Eukaryota</taxon>
        <taxon>Metazoa</taxon>
        <taxon>Chordata</taxon>
        <taxon>Craniata</taxon>
        <taxon>Vertebrata</taxon>
        <taxon>Euteleostomi</taxon>
        <taxon>Actinopterygii</taxon>
        <taxon>Neopterygii</taxon>
        <taxon>Teleostei</taxon>
        <taxon>Neoteleostei</taxon>
        <taxon>Acanthomorphata</taxon>
        <taxon>Eupercaria</taxon>
        <taxon>Perciformes</taxon>
        <taxon>Cottioidei</taxon>
        <taxon>Cottales</taxon>
        <taxon>Liparidae</taxon>
        <taxon>Liparis</taxon>
    </lineage>
</organism>
<comment type="caution">
    <text evidence="2">The sequence shown here is derived from an EMBL/GenBank/DDBJ whole genome shotgun (WGS) entry which is preliminary data.</text>
</comment>
<name>A0A4Z2E991_9TELE</name>
<feature type="region of interest" description="Disordered" evidence="1">
    <location>
        <begin position="1"/>
        <end position="27"/>
    </location>
</feature>